<dbReference type="InterPro" id="IPR013762">
    <property type="entry name" value="Integrase-like_cat_sf"/>
</dbReference>
<dbReference type="Gene3D" id="1.10.443.10">
    <property type="entry name" value="Intergrase catalytic core"/>
    <property type="match status" value="1"/>
</dbReference>
<dbReference type="GeneTree" id="ENSGT01070000254374"/>
<dbReference type="GO" id="GO:0006310">
    <property type="term" value="P:DNA recombination"/>
    <property type="evidence" value="ECO:0007669"/>
    <property type="project" value="UniProtKB-KW"/>
</dbReference>
<dbReference type="InterPro" id="IPR010998">
    <property type="entry name" value="Integrase_recombinase_N"/>
</dbReference>
<evidence type="ECO:0000256" key="3">
    <source>
        <dbReference type="SAM" id="MobiDB-lite"/>
    </source>
</evidence>
<feature type="compositionally biased region" description="Low complexity" evidence="3">
    <location>
        <begin position="293"/>
        <end position="317"/>
    </location>
</feature>
<name>A0A6I8SVV8_XENTR</name>
<evidence type="ECO:0000313" key="4">
    <source>
        <dbReference type="Ensembl" id="ENSXETP00000096692"/>
    </source>
</evidence>
<feature type="compositionally biased region" description="Basic and acidic residues" evidence="3">
    <location>
        <begin position="1"/>
        <end position="11"/>
    </location>
</feature>
<sequence length="667" mass="73087">MHESPRPDGFSHRGSPICAVSPPTSSAQNLFTPENIPLNGSQKIIGLVAEPHSPVSGSDIHRTIMADSHDGCQPPGLGGDLSREVSPGPVVPRRSSSSNQPPRDKSNPPSPTILAVPATTPTSAHPDRQRHRRGLHQPPGRHAEQGGKQRSNTHSALGGRQRSTTLRHPHSRDSQLGSGLSQQAPSGSRGMGTAPRRLSAACSQVGGTSGGSDGHQTQSQGGQILRKVSRSAGRRDRCHDNTLVLPPGLRLPTSSDASSSSQKDSQRKSHSHRGRPMLAKEILVLRPVEPLPGTSGTASTTGRSSLSRSHSTSESSSIRLNGMALEATILREKGLSEEVILTMLKARKPSTSKAYHRTWDCYRSWCDQQNLEFRDCNIPTVLDFLQAGLAKGLRLGSLKAQVSALSILFQERLALQEDIRTFLQGVSRVVPPFRHPIPPWDLNLVLKALLEPPFEPLESVELHILTWKTIFLVAIASIRRVSELGALSCSPPFLIFQEDRAVLRTVPSFLPKVTSSFHINAEIILPSFCNNPQNEKELKLHRLDVVRALKIYTSRTKPFRKTESLFVLPSGPRKGFSATKTTLARWIKETVRRSYLAQKRTPPLRLRAHSTRALGASWAHRNFASADQICKAATWSSLHTFTRFYQFNTYLSAEAALGRKILQAVIS</sequence>
<feature type="compositionally biased region" description="Low complexity" evidence="3">
    <location>
        <begin position="84"/>
        <end position="98"/>
    </location>
</feature>
<feature type="compositionally biased region" description="Basic and acidic residues" evidence="3">
    <location>
        <begin position="59"/>
        <end position="70"/>
    </location>
</feature>
<dbReference type="GO" id="GO:0015074">
    <property type="term" value="P:DNA integration"/>
    <property type="evidence" value="ECO:0007669"/>
    <property type="project" value="InterPro"/>
</dbReference>
<proteinExistence type="predicted"/>
<dbReference type="Bgee" id="ENSXETG00000036497">
    <property type="expression patterns" value="Expressed in gastrula and 1 other cell type or tissue"/>
</dbReference>
<feature type="region of interest" description="Disordered" evidence="3">
    <location>
        <begin position="50"/>
        <end position="317"/>
    </location>
</feature>
<dbReference type="SUPFAM" id="SSF47823">
    <property type="entry name" value="lambda integrase-like, N-terminal domain"/>
    <property type="match status" value="1"/>
</dbReference>
<feature type="compositionally biased region" description="Polar residues" evidence="3">
    <location>
        <begin position="148"/>
        <end position="164"/>
    </location>
</feature>
<evidence type="ECO:0000256" key="2">
    <source>
        <dbReference type="ARBA" id="ARBA00023172"/>
    </source>
</evidence>
<dbReference type="PANTHER" id="PTHR33066:SF2">
    <property type="entry name" value="FILAGGRIN-2-LIKE"/>
    <property type="match status" value="1"/>
</dbReference>
<evidence type="ECO:0000256" key="1">
    <source>
        <dbReference type="ARBA" id="ARBA00023125"/>
    </source>
</evidence>
<dbReference type="AlphaFoldDB" id="A0A6I8SVV8"/>
<feature type="compositionally biased region" description="Low complexity" evidence="3">
    <location>
        <begin position="254"/>
        <end position="263"/>
    </location>
</feature>
<keyword evidence="1" id="KW-0238">DNA-binding</keyword>
<feature type="compositionally biased region" description="Polar residues" evidence="3">
    <location>
        <begin position="174"/>
        <end position="186"/>
    </location>
</feature>
<dbReference type="SUPFAM" id="SSF56349">
    <property type="entry name" value="DNA breaking-rejoining enzymes"/>
    <property type="match status" value="1"/>
</dbReference>
<dbReference type="InterPro" id="IPR011010">
    <property type="entry name" value="DNA_brk_join_enz"/>
</dbReference>
<reference evidence="4" key="2">
    <citation type="submission" date="2020-05" db="UniProtKB">
        <authorList>
            <consortium name="Ensembl"/>
        </authorList>
    </citation>
    <scope>IDENTIFICATION</scope>
</reference>
<dbReference type="InParanoid" id="A0A6I8SVV8"/>
<dbReference type="GO" id="GO:0003677">
    <property type="term" value="F:DNA binding"/>
    <property type="evidence" value="ECO:0007669"/>
    <property type="project" value="UniProtKB-KW"/>
</dbReference>
<keyword evidence="2" id="KW-0233">DNA recombination</keyword>
<feature type="compositionally biased region" description="Polar residues" evidence="3">
    <location>
        <begin position="22"/>
        <end position="38"/>
    </location>
</feature>
<accession>A0A6I8SVV8</accession>
<feature type="region of interest" description="Disordered" evidence="3">
    <location>
        <begin position="1"/>
        <end position="38"/>
    </location>
</feature>
<protein>
    <recommendedName>
        <fullName evidence="5">Core-binding (CB) domain-containing protein</fullName>
    </recommendedName>
</protein>
<dbReference type="PANTHER" id="PTHR33066">
    <property type="entry name" value="INTEGRASE_SAM-LIKE_N DOMAIN-CONTAINING PROTEIN"/>
    <property type="match status" value="1"/>
</dbReference>
<evidence type="ECO:0008006" key="5">
    <source>
        <dbReference type="Google" id="ProtNLM"/>
    </source>
</evidence>
<reference evidence="4" key="1">
    <citation type="journal article" date="2010" name="Science">
        <title>The genome of the Western clawed frog Xenopus tropicalis.</title>
        <authorList>
            <person name="Hellsten U."/>
            <person name="Harland R.M."/>
            <person name="Gilchrist M.J."/>
            <person name="Hendrix D."/>
            <person name="Jurka J."/>
            <person name="Kapitonov V."/>
            <person name="Ovcharenko I."/>
            <person name="Putnam N.H."/>
            <person name="Shu S."/>
            <person name="Taher L."/>
            <person name="Blitz I.L."/>
            <person name="Blumberg B."/>
            <person name="Dichmann D.S."/>
            <person name="Dubchak I."/>
            <person name="Amaya E."/>
            <person name="Detter J.C."/>
            <person name="Fletcher R."/>
            <person name="Gerhard D.S."/>
            <person name="Goodstein D."/>
            <person name="Graves T."/>
            <person name="Grigoriev I.V."/>
            <person name="Grimwood J."/>
            <person name="Kawashima T."/>
            <person name="Lindquist E."/>
            <person name="Lucas S.M."/>
            <person name="Mead P.E."/>
            <person name="Mitros T."/>
            <person name="Ogino H."/>
            <person name="Ohta Y."/>
            <person name="Poliakov A.V."/>
            <person name="Pollet N."/>
            <person name="Robert J."/>
            <person name="Salamov A."/>
            <person name="Sater A.K."/>
            <person name="Schmutz J."/>
            <person name="Terry A."/>
            <person name="Vize P.D."/>
            <person name="Warren W.C."/>
            <person name="Wells D."/>
            <person name="Wills A."/>
            <person name="Wilson R.K."/>
            <person name="Zimmerman L.B."/>
            <person name="Zorn A.M."/>
            <person name="Grainger R."/>
            <person name="Grammer T."/>
            <person name="Khokha M.K."/>
            <person name="Richardson P.M."/>
            <person name="Rokhsar D.S."/>
        </authorList>
    </citation>
    <scope>NUCLEOTIDE SEQUENCE [LARGE SCALE GENOMIC DNA]</scope>
    <source>
        <strain evidence="4">Nigerian</strain>
    </source>
</reference>
<organism evidence="4">
    <name type="scientific">Xenopus tropicalis</name>
    <name type="common">Western clawed frog</name>
    <name type="synonym">Silurana tropicalis</name>
    <dbReference type="NCBI Taxonomy" id="8364"/>
    <lineage>
        <taxon>Eukaryota</taxon>
        <taxon>Metazoa</taxon>
        <taxon>Chordata</taxon>
        <taxon>Craniata</taxon>
        <taxon>Vertebrata</taxon>
        <taxon>Euteleostomi</taxon>
        <taxon>Amphibia</taxon>
        <taxon>Batrachia</taxon>
        <taxon>Anura</taxon>
        <taxon>Pipoidea</taxon>
        <taxon>Pipidae</taxon>
        <taxon>Xenopodinae</taxon>
        <taxon>Xenopus</taxon>
        <taxon>Silurana</taxon>
    </lineage>
</organism>
<dbReference type="Gene3D" id="1.10.150.130">
    <property type="match status" value="1"/>
</dbReference>
<dbReference type="Ensembl" id="ENSXETT00000085628">
    <property type="protein sequence ID" value="ENSXETP00000096692"/>
    <property type="gene ID" value="ENSXETG00000036497"/>
</dbReference>